<evidence type="ECO:0000259" key="4">
    <source>
        <dbReference type="PROSITE" id="PS50883"/>
    </source>
</evidence>
<keyword evidence="1" id="KW-0472">Membrane</keyword>
<dbReference type="Gene3D" id="3.30.450.20">
    <property type="entry name" value="PAS domain"/>
    <property type="match status" value="2"/>
</dbReference>
<feature type="domain" description="GGDEF" evidence="5">
    <location>
        <begin position="505"/>
        <end position="643"/>
    </location>
</feature>
<keyword evidence="1" id="KW-0812">Transmembrane</keyword>
<dbReference type="PROSITE" id="PS50112">
    <property type="entry name" value="PAS"/>
    <property type="match status" value="1"/>
</dbReference>
<organism evidence="6 7">
    <name type="scientific">Roseateles aquae</name>
    <dbReference type="NCBI Taxonomy" id="3077235"/>
    <lineage>
        <taxon>Bacteria</taxon>
        <taxon>Pseudomonadati</taxon>
        <taxon>Pseudomonadota</taxon>
        <taxon>Betaproteobacteria</taxon>
        <taxon>Burkholderiales</taxon>
        <taxon>Sphaerotilaceae</taxon>
        <taxon>Roseateles</taxon>
    </lineage>
</organism>
<dbReference type="InterPro" id="IPR000700">
    <property type="entry name" value="PAS-assoc_C"/>
</dbReference>
<dbReference type="Proteomes" id="UP001246372">
    <property type="component" value="Unassembled WGS sequence"/>
</dbReference>
<dbReference type="InterPro" id="IPR000160">
    <property type="entry name" value="GGDEF_dom"/>
</dbReference>
<proteinExistence type="predicted"/>
<evidence type="ECO:0000259" key="5">
    <source>
        <dbReference type="PROSITE" id="PS50887"/>
    </source>
</evidence>
<dbReference type="PANTHER" id="PTHR44757:SF2">
    <property type="entry name" value="BIOFILM ARCHITECTURE MAINTENANCE PROTEIN MBAA"/>
    <property type="match status" value="1"/>
</dbReference>
<dbReference type="Gene3D" id="3.20.20.450">
    <property type="entry name" value="EAL domain"/>
    <property type="match status" value="1"/>
</dbReference>
<comment type="caution">
    <text evidence="6">The sequence shown here is derived from an EMBL/GenBank/DDBJ whole genome shotgun (WGS) entry which is preliminary data.</text>
</comment>
<dbReference type="PROSITE" id="PS50887">
    <property type="entry name" value="GGDEF"/>
    <property type="match status" value="1"/>
</dbReference>
<dbReference type="InterPro" id="IPR035919">
    <property type="entry name" value="EAL_sf"/>
</dbReference>
<dbReference type="InterPro" id="IPR035965">
    <property type="entry name" value="PAS-like_dom_sf"/>
</dbReference>
<dbReference type="Pfam" id="PF00989">
    <property type="entry name" value="PAS"/>
    <property type="match status" value="1"/>
</dbReference>
<dbReference type="InterPro" id="IPR052155">
    <property type="entry name" value="Biofilm_reg_signaling"/>
</dbReference>
<dbReference type="Pfam" id="PF00990">
    <property type="entry name" value="GGDEF"/>
    <property type="match status" value="1"/>
</dbReference>
<feature type="domain" description="EAL" evidence="4">
    <location>
        <begin position="652"/>
        <end position="906"/>
    </location>
</feature>
<evidence type="ECO:0000313" key="6">
    <source>
        <dbReference type="EMBL" id="MDT9000887.1"/>
    </source>
</evidence>
<dbReference type="SMART" id="SM00267">
    <property type="entry name" value="GGDEF"/>
    <property type="match status" value="1"/>
</dbReference>
<dbReference type="PROSITE" id="PS50113">
    <property type="entry name" value="PAC"/>
    <property type="match status" value="1"/>
</dbReference>
<dbReference type="InterPro" id="IPR000014">
    <property type="entry name" value="PAS"/>
</dbReference>
<dbReference type="Pfam" id="PF00563">
    <property type="entry name" value="EAL"/>
    <property type="match status" value="1"/>
</dbReference>
<dbReference type="SMART" id="SM00052">
    <property type="entry name" value="EAL"/>
    <property type="match status" value="1"/>
</dbReference>
<feature type="transmembrane region" description="Helical" evidence="1">
    <location>
        <begin position="298"/>
        <end position="318"/>
    </location>
</feature>
<feature type="domain" description="PAS" evidence="2">
    <location>
        <begin position="346"/>
        <end position="416"/>
    </location>
</feature>
<protein>
    <submittedName>
        <fullName evidence="6">EAL domain-containing protein</fullName>
    </submittedName>
</protein>
<dbReference type="InterPro" id="IPR001633">
    <property type="entry name" value="EAL_dom"/>
</dbReference>
<dbReference type="NCBIfam" id="TIGR00254">
    <property type="entry name" value="GGDEF"/>
    <property type="match status" value="1"/>
</dbReference>
<evidence type="ECO:0000256" key="1">
    <source>
        <dbReference type="SAM" id="Phobius"/>
    </source>
</evidence>
<dbReference type="InterPro" id="IPR029787">
    <property type="entry name" value="Nucleotide_cyclase"/>
</dbReference>
<feature type="transmembrane region" description="Helical" evidence="1">
    <location>
        <begin position="20"/>
        <end position="37"/>
    </location>
</feature>
<name>A0ABU3PE54_9BURK</name>
<dbReference type="CDD" id="cd12914">
    <property type="entry name" value="PDC1_DGC_like"/>
    <property type="match status" value="1"/>
</dbReference>
<reference evidence="6" key="1">
    <citation type="submission" date="2023-09" db="EMBL/GenBank/DDBJ databases">
        <title>Paucibacter sp. APW11 Genome sequencing and assembly.</title>
        <authorList>
            <person name="Kim I."/>
        </authorList>
    </citation>
    <scope>NUCLEOTIDE SEQUENCE</scope>
    <source>
        <strain evidence="6">APW11</strain>
    </source>
</reference>
<accession>A0ABU3PE54</accession>
<evidence type="ECO:0000259" key="3">
    <source>
        <dbReference type="PROSITE" id="PS50113"/>
    </source>
</evidence>
<dbReference type="SUPFAM" id="SSF55785">
    <property type="entry name" value="PYP-like sensor domain (PAS domain)"/>
    <property type="match status" value="1"/>
</dbReference>
<dbReference type="Gene3D" id="3.30.70.270">
    <property type="match status" value="1"/>
</dbReference>
<dbReference type="CDD" id="cd01949">
    <property type="entry name" value="GGDEF"/>
    <property type="match status" value="1"/>
</dbReference>
<dbReference type="InterPro" id="IPR013767">
    <property type="entry name" value="PAS_fold"/>
</dbReference>
<dbReference type="PROSITE" id="PS50883">
    <property type="entry name" value="EAL"/>
    <property type="match status" value="1"/>
</dbReference>
<keyword evidence="7" id="KW-1185">Reference proteome</keyword>
<dbReference type="SMART" id="SM00091">
    <property type="entry name" value="PAS"/>
    <property type="match status" value="1"/>
</dbReference>
<feature type="domain" description="PAC" evidence="3">
    <location>
        <begin position="423"/>
        <end position="473"/>
    </location>
</feature>
<dbReference type="SUPFAM" id="SSF141868">
    <property type="entry name" value="EAL domain-like"/>
    <property type="match status" value="1"/>
</dbReference>
<evidence type="ECO:0000313" key="7">
    <source>
        <dbReference type="Proteomes" id="UP001246372"/>
    </source>
</evidence>
<keyword evidence="1" id="KW-1133">Transmembrane helix</keyword>
<dbReference type="CDD" id="cd01948">
    <property type="entry name" value="EAL"/>
    <property type="match status" value="1"/>
</dbReference>
<dbReference type="InterPro" id="IPR043128">
    <property type="entry name" value="Rev_trsase/Diguanyl_cyclase"/>
</dbReference>
<dbReference type="EMBL" id="JAVXZY010000007">
    <property type="protein sequence ID" value="MDT9000887.1"/>
    <property type="molecule type" value="Genomic_DNA"/>
</dbReference>
<dbReference type="NCBIfam" id="TIGR00229">
    <property type="entry name" value="sensory_box"/>
    <property type="match status" value="1"/>
</dbReference>
<dbReference type="SUPFAM" id="SSF55073">
    <property type="entry name" value="Nucleotide cyclase"/>
    <property type="match status" value="1"/>
</dbReference>
<dbReference type="CDD" id="cd00130">
    <property type="entry name" value="PAS"/>
    <property type="match status" value="1"/>
</dbReference>
<dbReference type="PANTHER" id="PTHR44757">
    <property type="entry name" value="DIGUANYLATE CYCLASE DGCP"/>
    <property type="match status" value="1"/>
</dbReference>
<sequence>MRMSPPDHDSSAHRRSRPWLWLLLALAVGWAAAWTWLSSEREALRRHEGEKLAALVQTLDAIVGQQMIAIQGALQTVEAQRPGWRQPQQQGEAMLRTLARALPGVRALLVLDTQGQVLASSEPRLVGLDMSERPYYTTPRRRPQPGLLYVSPPFRSLLDERTVTLSRALFDAEHHFAGIVVAALNPAYFSLMLETAQPSAQTWSALAHQDGMLFALLPHDADWMSRNLLATPGSILEHHLASGQPASLQLMPAKLSQDLRLVAARTVQPAGLQADRQLIVAVGRSLPSVEGPWQRQRLSVGLVGVALSLFAAVALTLWQRRQRLIERLRRQQLRSERQAAAQLKAQAQHTQAILDHMVDGVITIDARGRIDSINPAACRMFGYAAAELLNQDVSLLMPQGDAARHDQYVSDYLRSGAARIIGVGRDVDGRRKDGQIFPMSLAVSRIDREGEPLFIGLTRDITERKRAEAAIEQLAFYDPLTGLPNRRLLLDRLNQALASSRRNGRHGALLFIDLDNFKSLNDTMGHGMGDRMLQAVAQRLRAALRSEDTVARWGGDEFVVLLQDLGQERQRAHLHAEAAAEKLLRVLGQPYLIDQHNHHSTPSIGIVVWNDASGGSEELLKHADHAMYEAKSAGRNRLAFFDPISQAAMAELISLEADLRQAVNYQQFELYYQAQVSADGRLLGAEALLRWPHPSRGFVSPAQFIPLAEQTGTINQIGEWVLQQACAQLNAWAHEPATAGLSLAVNLSAHQFRQKGFLSLMQQLLARTGVPTELLKLELTESALVDDVESVIGLMGELRRLGLRFSLDDFGTGYSSLAYLKRLPLDQLKIDQSFVRDLVSEPNARAIAHAVIQLGESLGLAVIAEGVETAEQRELLIGLGCHAFQGYFHARPMPAAAFAELARQWPTRAADKLGQ</sequence>
<gene>
    <name evidence="6" type="ORF">RQP53_16545</name>
</gene>
<evidence type="ECO:0000259" key="2">
    <source>
        <dbReference type="PROSITE" id="PS50112"/>
    </source>
</evidence>